<dbReference type="OrthoDB" id="1936793at2759"/>
<gene>
    <name evidence="2" type="ORF">G2W53_025366</name>
</gene>
<organism evidence="2 3">
    <name type="scientific">Senna tora</name>
    <dbReference type="NCBI Taxonomy" id="362788"/>
    <lineage>
        <taxon>Eukaryota</taxon>
        <taxon>Viridiplantae</taxon>
        <taxon>Streptophyta</taxon>
        <taxon>Embryophyta</taxon>
        <taxon>Tracheophyta</taxon>
        <taxon>Spermatophyta</taxon>
        <taxon>Magnoliopsida</taxon>
        <taxon>eudicotyledons</taxon>
        <taxon>Gunneridae</taxon>
        <taxon>Pentapetalae</taxon>
        <taxon>rosids</taxon>
        <taxon>fabids</taxon>
        <taxon>Fabales</taxon>
        <taxon>Fabaceae</taxon>
        <taxon>Caesalpinioideae</taxon>
        <taxon>Cassia clade</taxon>
        <taxon>Senna</taxon>
    </lineage>
</organism>
<sequence>MAMLSSCHWSWEALGMGRMGRGGSLRLDIEEVNDDRSWEAGLQHPPCSTTSPCTQAQPKLVHLPLPFCCAISLISYSSSHPWKTRLEEEEDLGVAMEGRKQERRERERRTMLGLRMIEEEEDLGVAMEGRRQEGRERERRTMLGLRVKKCQDLKPDQDSRRRALYVFPHSRTRTYRHEPTMKRSLRKLSFCARDLLLHRLNQIPNLTPSLFSLSASSRSIPRFFSSTSNSPDEAKFTQIQKEDAPSNAEDVISNEELKKRIAKLEEGDREAIPEIFEGILEKLLSGKPEEVHNELRKEILGKETESSEDDDTEDEESDFDEEDMIEADHEEEANGNRR</sequence>
<dbReference type="AlphaFoldDB" id="A0A834TEP6"/>
<feature type="compositionally biased region" description="Basic and acidic residues" evidence="1">
    <location>
        <begin position="232"/>
        <end position="244"/>
    </location>
</feature>
<protein>
    <submittedName>
        <fullName evidence="2">Kinesin-like protein KIF21A</fullName>
    </submittedName>
</protein>
<feature type="compositionally biased region" description="Acidic residues" evidence="1">
    <location>
        <begin position="306"/>
        <end position="331"/>
    </location>
</feature>
<feature type="region of interest" description="Disordered" evidence="1">
    <location>
        <begin position="287"/>
        <end position="338"/>
    </location>
</feature>
<evidence type="ECO:0000256" key="1">
    <source>
        <dbReference type="SAM" id="MobiDB-lite"/>
    </source>
</evidence>
<keyword evidence="3" id="KW-1185">Reference proteome</keyword>
<name>A0A834TEP6_9FABA</name>
<evidence type="ECO:0000313" key="2">
    <source>
        <dbReference type="EMBL" id="KAF7819911.1"/>
    </source>
</evidence>
<accession>A0A834TEP6</accession>
<feature type="compositionally biased region" description="Basic and acidic residues" evidence="1">
    <location>
        <begin position="287"/>
        <end position="305"/>
    </location>
</feature>
<dbReference type="EMBL" id="JAAIUW010000008">
    <property type="protein sequence ID" value="KAF7819911.1"/>
    <property type="molecule type" value="Genomic_DNA"/>
</dbReference>
<evidence type="ECO:0000313" key="3">
    <source>
        <dbReference type="Proteomes" id="UP000634136"/>
    </source>
</evidence>
<proteinExistence type="predicted"/>
<dbReference type="Proteomes" id="UP000634136">
    <property type="component" value="Unassembled WGS sequence"/>
</dbReference>
<comment type="caution">
    <text evidence="2">The sequence shown here is derived from an EMBL/GenBank/DDBJ whole genome shotgun (WGS) entry which is preliminary data.</text>
</comment>
<reference evidence="2" key="1">
    <citation type="submission" date="2020-09" db="EMBL/GenBank/DDBJ databases">
        <title>Genome-Enabled Discovery of Anthraquinone Biosynthesis in Senna tora.</title>
        <authorList>
            <person name="Kang S.-H."/>
            <person name="Pandey R.P."/>
            <person name="Lee C.-M."/>
            <person name="Sim J.-S."/>
            <person name="Jeong J.-T."/>
            <person name="Choi B.-S."/>
            <person name="Jung M."/>
            <person name="Ginzburg D."/>
            <person name="Zhao K."/>
            <person name="Won S.Y."/>
            <person name="Oh T.-J."/>
            <person name="Yu Y."/>
            <person name="Kim N.-H."/>
            <person name="Lee O.R."/>
            <person name="Lee T.-H."/>
            <person name="Bashyal P."/>
            <person name="Kim T.-S."/>
            <person name="Lee W.-H."/>
            <person name="Kawkins C."/>
            <person name="Kim C.-K."/>
            <person name="Kim J.S."/>
            <person name="Ahn B.O."/>
            <person name="Rhee S.Y."/>
            <person name="Sohng J.K."/>
        </authorList>
    </citation>
    <scope>NUCLEOTIDE SEQUENCE</scope>
    <source>
        <tissue evidence="2">Leaf</tissue>
    </source>
</reference>
<feature type="region of interest" description="Disordered" evidence="1">
    <location>
        <begin position="224"/>
        <end position="250"/>
    </location>
</feature>